<dbReference type="EMBL" id="JABAHZ010000002">
    <property type="protein sequence ID" value="NLR78593.1"/>
    <property type="molecule type" value="Genomic_DNA"/>
</dbReference>
<dbReference type="SUPFAM" id="SSF50939">
    <property type="entry name" value="Sialidases"/>
    <property type="match status" value="1"/>
</dbReference>
<dbReference type="PANTHER" id="PTHR43752:SF2">
    <property type="entry name" value="BNR_ASP-BOX REPEAT FAMILY PROTEIN"/>
    <property type="match status" value="1"/>
</dbReference>
<reference evidence="2 3" key="1">
    <citation type="submission" date="2020-04" db="EMBL/GenBank/DDBJ databases">
        <authorList>
            <person name="Yin C."/>
        </authorList>
    </citation>
    <scope>NUCLEOTIDE SEQUENCE [LARGE SCALE GENOMIC DNA]</scope>
    <source>
        <strain evidence="2 3">Ak56</strain>
    </source>
</reference>
<dbReference type="PANTHER" id="PTHR43752">
    <property type="entry name" value="BNR/ASP-BOX REPEAT FAMILY PROTEIN"/>
    <property type="match status" value="1"/>
</dbReference>
<comment type="caution">
    <text evidence="2">The sequence shown here is derived from an EMBL/GenBank/DDBJ whole genome shotgun (WGS) entry which is preliminary data.</text>
</comment>
<evidence type="ECO:0000313" key="3">
    <source>
        <dbReference type="Proteomes" id="UP000552864"/>
    </source>
</evidence>
<dbReference type="RefSeq" id="WP_168737989.1">
    <property type="nucleotide sequence ID" value="NZ_JABAHZ010000002.1"/>
</dbReference>
<dbReference type="CDD" id="cd15482">
    <property type="entry name" value="Sialidase_non-viral"/>
    <property type="match status" value="1"/>
</dbReference>
<protein>
    <submittedName>
        <fullName evidence="2">Exo-alpha-sialidase</fullName>
    </submittedName>
</protein>
<dbReference type="Proteomes" id="UP000552864">
    <property type="component" value="Unassembled WGS sequence"/>
</dbReference>
<dbReference type="AlphaFoldDB" id="A0A847SFR2"/>
<proteinExistence type="predicted"/>
<accession>A0A847SFR2</accession>
<organism evidence="2 3">
    <name type="scientific">Chitinophaga eiseniae</name>
    <dbReference type="NCBI Taxonomy" id="634771"/>
    <lineage>
        <taxon>Bacteria</taxon>
        <taxon>Pseudomonadati</taxon>
        <taxon>Bacteroidota</taxon>
        <taxon>Chitinophagia</taxon>
        <taxon>Chitinophagales</taxon>
        <taxon>Chitinophagaceae</taxon>
        <taxon>Chitinophaga</taxon>
    </lineage>
</organism>
<dbReference type="Gene3D" id="2.120.10.10">
    <property type="match status" value="1"/>
</dbReference>
<keyword evidence="3" id="KW-1185">Reference proteome</keyword>
<dbReference type="PROSITE" id="PS51257">
    <property type="entry name" value="PROKAR_LIPOPROTEIN"/>
    <property type="match status" value="1"/>
</dbReference>
<name>A0A847SFR2_9BACT</name>
<evidence type="ECO:0000313" key="2">
    <source>
        <dbReference type="EMBL" id="NLR78593.1"/>
    </source>
</evidence>
<sequence>MRAVLTFVIAVNSTLFLSCTKNKINDSPVAGLDTLPVVENQPTASLLTDMSLSAVYTKRNWQGVPTVEITNERHLVVAWYSGGKGEGPGNYVTVAESLDGGTSWRKNALIVAPPDSSYRIFDPALWKDNMGLVHLFWAQSRGWWDGKGGVWSCLLDFSADTIKPGKPKFLADGVMINKPVYQSSEGKTMLMPISIWRHAPTPAVNSGAYVAYASYYAERDNFLIAKNKKIFDDKIRFVDEHQIVATGTGTFLCLFRTLKGIYYSTSVDNGENWTTAEPFTVVSPIAASRFHIQRLKSGNLLLIVNSSSTRTNLKGFLSKNGGKTWPYAILIDSRKNVSYPDACEGPNGTLFVVYDRNRSLDKEINLAKFNEQDFFKKNAKAIISIIDK</sequence>
<dbReference type="InterPro" id="IPR036278">
    <property type="entry name" value="Sialidase_sf"/>
</dbReference>
<feature type="domain" description="Sialidase" evidence="1">
    <location>
        <begin position="74"/>
        <end position="352"/>
    </location>
</feature>
<evidence type="ECO:0000259" key="1">
    <source>
        <dbReference type="Pfam" id="PF13088"/>
    </source>
</evidence>
<dbReference type="Pfam" id="PF13088">
    <property type="entry name" value="BNR_2"/>
    <property type="match status" value="1"/>
</dbReference>
<dbReference type="InterPro" id="IPR011040">
    <property type="entry name" value="Sialidase"/>
</dbReference>
<gene>
    <name evidence="2" type="ORF">HGH91_08160</name>
</gene>